<feature type="region of interest" description="Disordered" evidence="1">
    <location>
        <begin position="40"/>
        <end position="60"/>
    </location>
</feature>
<dbReference type="EMBL" id="CP031222">
    <property type="protein sequence ID" value="AXI03861.1"/>
    <property type="molecule type" value="Genomic_DNA"/>
</dbReference>
<evidence type="ECO:0000313" key="2">
    <source>
        <dbReference type="EMBL" id="AXI03861.1"/>
    </source>
</evidence>
<dbReference type="Proteomes" id="UP000253940">
    <property type="component" value="Chromosome"/>
</dbReference>
<feature type="compositionally biased region" description="Polar residues" evidence="1">
    <location>
        <begin position="51"/>
        <end position="60"/>
    </location>
</feature>
<name>A0A345P9A2_9GAMM</name>
<evidence type="ECO:0000256" key="1">
    <source>
        <dbReference type="SAM" id="MobiDB-lite"/>
    </source>
</evidence>
<reference evidence="2 3" key="1">
    <citation type="submission" date="2018-07" db="EMBL/GenBank/DDBJ databases">
        <title>Genome sequencing of Moraxellaceae gen. HYN0046.</title>
        <authorList>
            <person name="Kim M."/>
            <person name="Yi H."/>
        </authorList>
    </citation>
    <scope>NUCLEOTIDE SEQUENCE [LARGE SCALE GENOMIC DNA]</scope>
    <source>
        <strain evidence="2 3">HYN0046</strain>
    </source>
</reference>
<accession>A0A345P9A2</accession>
<proteinExistence type="predicted"/>
<sequence length="60" mass="6661">MLEYPKALYQSPDDYRIVADKSAETKARKAGFKDFADLQPVEAMPHIDPTPFNSDLGSSS</sequence>
<gene>
    <name evidence="2" type="ORF">HYN46_14055</name>
</gene>
<dbReference type="RefSeq" id="WP_114899969.1">
    <property type="nucleotide sequence ID" value="NZ_CP031222.1"/>
</dbReference>
<keyword evidence="3" id="KW-1185">Reference proteome</keyword>
<dbReference type="AlphaFoldDB" id="A0A345P9A2"/>
<protein>
    <submittedName>
        <fullName evidence="2">Uncharacterized protein</fullName>
    </submittedName>
</protein>
<evidence type="ECO:0000313" key="3">
    <source>
        <dbReference type="Proteomes" id="UP000253940"/>
    </source>
</evidence>
<dbReference type="KEGG" id="mbah:HYN46_14055"/>
<organism evidence="2 3">
    <name type="scientific">Aquirhabdus parva</name>
    <dbReference type="NCBI Taxonomy" id="2283318"/>
    <lineage>
        <taxon>Bacteria</taxon>
        <taxon>Pseudomonadati</taxon>
        <taxon>Pseudomonadota</taxon>
        <taxon>Gammaproteobacteria</taxon>
        <taxon>Moraxellales</taxon>
        <taxon>Moraxellaceae</taxon>
        <taxon>Aquirhabdus</taxon>
    </lineage>
</organism>